<keyword evidence="3" id="KW-1185">Reference proteome</keyword>
<sequence length="221" mass="25750">MANPRRFPRFTCLPSELRLRIWELSIPEARVVPVRFHRRFNQYVSDAAPPALLHVCSETRTLFLSTHTKLILSPKYDSAVFVNFAIDTIFFDGLDCSPEGDLSLDLARSPHRTRILSCAIETQVWEILRVFKYDPLSEVRMMPKLKTMALVMMRDHDGGERERRHIDRYGSHNFTVRVNSTTVESGLINVQGWVDTLRNDLRQPLNRLWAGNIPTVQMWLW</sequence>
<gene>
    <name evidence="2" type="ORF">L207DRAFT_519910</name>
</gene>
<dbReference type="InterPro" id="IPR045518">
    <property type="entry name" value="2EXR"/>
</dbReference>
<reference evidence="2 3" key="1">
    <citation type="submission" date="2016-04" db="EMBL/GenBank/DDBJ databases">
        <title>A degradative enzymes factory behind the ericoid mycorrhizal symbiosis.</title>
        <authorList>
            <consortium name="DOE Joint Genome Institute"/>
            <person name="Martino E."/>
            <person name="Morin E."/>
            <person name="Grelet G."/>
            <person name="Kuo A."/>
            <person name="Kohler A."/>
            <person name="Daghino S."/>
            <person name="Barry K."/>
            <person name="Choi C."/>
            <person name="Cichocki N."/>
            <person name="Clum A."/>
            <person name="Copeland A."/>
            <person name="Hainaut M."/>
            <person name="Haridas S."/>
            <person name="Labutti K."/>
            <person name="Lindquist E."/>
            <person name="Lipzen A."/>
            <person name="Khouja H.-R."/>
            <person name="Murat C."/>
            <person name="Ohm R."/>
            <person name="Olson A."/>
            <person name="Spatafora J."/>
            <person name="Veneault-Fourrey C."/>
            <person name="Henrissat B."/>
            <person name="Grigoriev I."/>
            <person name="Martin F."/>
            <person name="Perotto S."/>
        </authorList>
    </citation>
    <scope>NUCLEOTIDE SEQUENCE [LARGE SCALE GENOMIC DNA]</scope>
    <source>
        <strain evidence="2 3">F</strain>
    </source>
</reference>
<evidence type="ECO:0000259" key="1">
    <source>
        <dbReference type="Pfam" id="PF20150"/>
    </source>
</evidence>
<evidence type="ECO:0000313" key="3">
    <source>
        <dbReference type="Proteomes" id="UP000235786"/>
    </source>
</evidence>
<protein>
    <recommendedName>
        <fullName evidence="1">2EXR domain-containing protein</fullName>
    </recommendedName>
</protein>
<organism evidence="2 3">
    <name type="scientific">Hyaloscypha variabilis (strain UAMH 11265 / GT02V1 / F)</name>
    <name type="common">Meliniomyces variabilis</name>
    <dbReference type="NCBI Taxonomy" id="1149755"/>
    <lineage>
        <taxon>Eukaryota</taxon>
        <taxon>Fungi</taxon>
        <taxon>Dikarya</taxon>
        <taxon>Ascomycota</taxon>
        <taxon>Pezizomycotina</taxon>
        <taxon>Leotiomycetes</taxon>
        <taxon>Helotiales</taxon>
        <taxon>Hyaloscyphaceae</taxon>
        <taxon>Hyaloscypha</taxon>
        <taxon>Hyaloscypha variabilis</taxon>
    </lineage>
</organism>
<proteinExistence type="predicted"/>
<feature type="domain" description="2EXR" evidence="1">
    <location>
        <begin position="7"/>
        <end position="89"/>
    </location>
</feature>
<accession>A0A2J6QX16</accession>
<name>A0A2J6QX16_HYAVF</name>
<dbReference type="PANTHER" id="PTHR35910">
    <property type="entry name" value="2EXR DOMAIN-CONTAINING PROTEIN"/>
    <property type="match status" value="1"/>
</dbReference>
<dbReference type="Pfam" id="PF20150">
    <property type="entry name" value="2EXR"/>
    <property type="match status" value="1"/>
</dbReference>
<dbReference type="PANTHER" id="PTHR35910:SF6">
    <property type="entry name" value="2EXR DOMAIN-CONTAINING PROTEIN"/>
    <property type="match status" value="1"/>
</dbReference>
<evidence type="ECO:0000313" key="2">
    <source>
        <dbReference type="EMBL" id="PMD30801.1"/>
    </source>
</evidence>
<dbReference type="AlphaFoldDB" id="A0A2J6QX16"/>
<dbReference type="EMBL" id="KZ613965">
    <property type="protein sequence ID" value="PMD30801.1"/>
    <property type="molecule type" value="Genomic_DNA"/>
</dbReference>
<dbReference type="OrthoDB" id="3513892at2759"/>
<dbReference type="Proteomes" id="UP000235786">
    <property type="component" value="Unassembled WGS sequence"/>
</dbReference>